<dbReference type="InterPro" id="IPR052349">
    <property type="entry name" value="Metallo-hydrolase_Enzymes"/>
</dbReference>
<evidence type="ECO:0000313" key="1">
    <source>
        <dbReference type="EMBL" id="NYG02558.1"/>
    </source>
</evidence>
<dbReference type="PANTHER" id="PTHR32027">
    <property type="entry name" value="CYTOSINE DEAMINASE"/>
    <property type="match status" value="1"/>
</dbReference>
<accession>A0A852W058</accession>
<name>A0A852W058_PSEA5</name>
<keyword evidence="2" id="KW-1185">Reference proteome</keyword>
<evidence type="ECO:0000313" key="2">
    <source>
        <dbReference type="Proteomes" id="UP000549695"/>
    </source>
</evidence>
<proteinExistence type="predicted"/>
<comment type="caution">
    <text evidence="1">The sequence shown here is derived from an EMBL/GenBank/DDBJ whole genome shotgun (WGS) entry which is preliminary data.</text>
</comment>
<dbReference type="InterPro" id="IPR032466">
    <property type="entry name" value="Metal_Hydrolase"/>
</dbReference>
<organism evidence="1 2">
    <name type="scientific">Pseudonocardia alni</name>
    <name type="common">Amycolata alni</name>
    <dbReference type="NCBI Taxonomy" id="33907"/>
    <lineage>
        <taxon>Bacteria</taxon>
        <taxon>Bacillati</taxon>
        <taxon>Actinomycetota</taxon>
        <taxon>Actinomycetes</taxon>
        <taxon>Pseudonocardiales</taxon>
        <taxon>Pseudonocardiaceae</taxon>
        <taxon>Pseudonocardia</taxon>
    </lineage>
</organism>
<sequence>MTISTSPRPPDPAGDGAVTVVRRARVPGHDGAVDIVMSGGRIRSVGAPAPAGAPGTDAGDRLVVGGLVDAHLHLDKALTADRCSWSGGTVDDAMAETAAMKADFTVDDVAARAGAVLASCVAHGTTRVRTHVELDPIVGRRGLEGVLAAAADWAWAVDVEVCVFAQDGLTGSPETARLLDEALGGARAAGRRAVVGGAPYADDDPAGQLDRVFGLAADHDADVDLHLDLFDGTAEGALIGTVCDLTERAGLGGRVAAGHGTAWSFLEPEQRAAVLDRCAGTGVGVVSLPSTDLFLTGRETGAGAPRGVVVLDRLVERDAAAAVATNNVRNAFTPYGDGSLVRMANLYANLTHQASPEQLAACLDLVGPRAARVLGTPAAATGVVAGAPSDLVCLDAPDPGTAVAAVAPVRWVLKGGRRTVTGAAVELHPPV</sequence>
<dbReference type="SUPFAM" id="SSF51338">
    <property type="entry name" value="Composite domain of metallo-dependent hydrolases"/>
    <property type="match status" value="1"/>
</dbReference>
<dbReference type="Gene3D" id="3.20.20.140">
    <property type="entry name" value="Metal-dependent hydrolases"/>
    <property type="match status" value="1"/>
</dbReference>
<gene>
    <name evidence="1" type="ORF">HDA37_002843</name>
</gene>
<dbReference type="PANTHER" id="PTHR32027:SF9">
    <property type="entry name" value="BLL3847 PROTEIN"/>
    <property type="match status" value="1"/>
</dbReference>
<reference evidence="1 2" key="1">
    <citation type="submission" date="2020-07" db="EMBL/GenBank/DDBJ databases">
        <title>Sequencing the genomes of 1000 actinobacteria strains.</title>
        <authorList>
            <person name="Klenk H.-P."/>
        </authorList>
    </citation>
    <scope>NUCLEOTIDE SEQUENCE [LARGE SCALE GENOMIC DNA]</scope>
    <source>
        <strain evidence="1 2">DSM 44749</strain>
    </source>
</reference>
<dbReference type="AlphaFoldDB" id="A0A852W058"/>
<dbReference type="GO" id="GO:0004131">
    <property type="term" value="F:cytosine deaminase activity"/>
    <property type="evidence" value="ECO:0007669"/>
    <property type="project" value="UniProtKB-EC"/>
</dbReference>
<protein>
    <submittedName>
        <fullName evidence="1">Cytosine deaminase</fullName>
        <ecNumber evidence="1">3.5.4.1</ecNumber>
    </submittedName>
</protein>
<dbReference type="EC" id="3.5.4.1" evidence="1"/>
<dbReference type="RefSeq" id="WP_218899292.1">
    <property type="nucleotide sequence ID" value="NZ_BAAAJZ010000003.1"/>
</dbReference>
<dbReference type="InterPro" id="IPR011059">
    <property type="entry name" value="Metal-dep_hydrolase_composite"/>
</dbReference>
<keyword evidence="1" id="KW-0378">Hydrolase</keyword>
<dbReference type="EMBL" id="JACCCZ010000001">
    <property type="protein sequence ID" value="NYG02558.1"/>
    <property type="molecule type" value="Genomic_DNA"/>
</dbReference>
<dbReference type="Proteomes" id="UP000549695">
    <property type="component" value="Unassembled WGS sequence"/>
</dbReference>
<dbReference type="Gene3D" id="2.30.40.10">
    <property type="entry name" value="Urease, subunit C, domain 1"/>
    <property type="match status" value="1"/>
</dbReference>
<dbReference type="GeneID" id="98052595"/>
<dbReference type="SUPFAM" id="SSF51556">
    <property type="entry name" value="Metallo-dependent hydrolases"/>
    <property type="match status" value="1"/>
</dbReference>